<keyword evidence="2" id="KW-1185">Reference proteome</keyword>
<dbReference type="AlphaFoldDB" id="F0Y8U8"/>
<evidence type="ECO:0000313" key="2">
    <source>
        <dbReference type="Proteomes" id="UP000002729"/>
    </source>
</evidence>
<dbReference type="Proteomes" id="UP000002729">
    <property type="component" value="Unassembled WGS sequence"/>
</dbReference>
<dbReference type="InParanoid" id="F0Y8U8"/>
<evidence type="ECO:0000313" key="1">
    <source>
        <dbReference type="EMBL" id="EGB08666.1"/>
    </source>
</evidence>
<sequence length="166" mass="17779">MRPQLKHPIRVLVSRAASSTSHALDSSGYSIASLFSEASTSKSFPDAELAARLAELKAWDDLPAARTPPPLPPLEAARLRLRDRFAANFVPELEAVAEARAAAPARPDYAAPARARLRETFLAKFPVADAAAPEAAAPPPPARADHSAAARERLRARFLAKFGPEL</sequence>
<protein>
    <submittedName>
        <fullName evidence="1">Uncharacterized protein</fullName>
    </submittedName>
</protein>
<dbReference type="RefSeq" id="XP_009036657.1">
    <property type="nucleotide sequence ID" value="XM_009038409.1"/>
</dbReference>
<dbReference type="KEGG" id="aaf:AURANDRAFT_64069"/>
<accession>F0Y8U8</accession>
<proteinExistence type="predicted"/>
<dbReference type="GeneID" id="20224645"/>
<reference evidence="1 2" key="1">
    <citation type="journal article" date="2011" name="Proc. Natl. Acad. Sci. U.S.A.">
        <title>Niche of harmful alga Aureococcus anophagefferens revealed through ecogenomics.</title>
        <authorList>
            <person name="Gobler C.J."/>
            <person name="Berry D.L."/>
            <person name="Dyhrman S.T."/>
            <person name="Wilhelm S.W."/>
            <person name="Salamov A."/>
            <person name="Lobanov A.V."/>
            <person name="Zhang Y."/>
            <person name="Collier J.L."/>
            <person name="Wurch L.L."/>
            <person name="Kustka A.B."/>
            <person name="Dill B.D."/>
            <person name="Shah M."/>
            <person name="VerBerkmoes N.C."/>
            <person name="Kuo A."/>
            <person name="Terry A."/>
            <person name="Pangilinan J."/>
            <person name="Lindquist E.A."/>
            <person name="Lucas S."/>
            <person name="Paulsen I.T."/>
            <person name="Hattenrath-Lehmann T.K."/>
            <person name="Talmage S.C."/>
            <person name="Walker E.A."/>
            <person name="Koch F."/>
            <person name="Burson A.M."/>
            <person name="Marcoval M.A."/>
            <person name="Tang Y.Z."/>
            <person name="Lecleir G.R."/>
            <person name="Coyne K.J."/>
            <person name="Berg G.M."/>
            <person name="Bertrand E.M."/>
            <person name="Saito M.A."/>
            <person name="Gladyshev V.N."/>
            <person name="Grigoriev I.V."/>
        </authorList>
    </citation>
    <scope>NUCLEOTIDE SEQUENCE [LARGE SCALE GENOMIC DNA]</scope>
    <source>
        <strain evidence="2">CCMP 1984</strain>
    </source>
</reference>
<organism evidence="2">
    <name type="scientific">Aureococcus anophagefferens</name>
    <name type="common">Harmful bloom alga</name>
    <dbReference type="NCBI Taxonomy" id="44056"/>
    <lineage>
        <taxon>Eukaryota</taxon>
        <taxon>Sar</taxon>
        <taxon>Stramenopiles</taxon>
        <taxon>Ochrophyta</taxon>
        <taxon>Pelagophyceae</taxon>
        <taxon>Pelagomonadales</taxon>
        <taxon>Pelagomonadaceae</taxon>
        <taxon>Aureococcus</taxon>
    </lineage>
</organism>
<dbReference type="EMBL" id="GL833127">
    <property type="protein sequence ID" value="EGB08666.1"/>
    <property type="molecule type" value="Genomic_DNA"/>
</dbReference>
<name>F0Y8U8_AURAN</name>
<gene>
    <name evidence="1" type="ORF">AURANDRAFT_64069</name>
</gene>